<dbReference type="NCBIfam" id="TIGR02327">
    <property type="entry name" value="int_mem_ywzB"/>
    <property type="match status" value="1"/>
</dbReference>
<sequence>MMPVIGQQALISIIVHLAFLAVTWWTLQAVRLEVLLRPNRVVQGRLLYILLTIAIGSTVANFFLDYWAWSTDLPYLFRE</sequence>
<feature type="transmembrane region" description="Helical" evidence="1">
    <location>
        <begin position="6"/>
        <end position="25"/>
    </location>
</feature>
<dbReference type="OrthoDB" id="1651016at2"/>
<evidence type="ECO:0000313" key="2">
    <source>
        <dbReference type="EMBL" id="KJE27551.1"/>
    </source>
</evidence>
<keyword evidence="1" id="KW-0472">Membrane</keyword>
<dbReference type="GeneID" id="32065228"/>
<dbReference type="EMBL" id="JYBP01000003">
    <property type="protein sequence ID" value="KJE27551.1"/>
    <property type="molecule type" value="Genomic_DNA"/>
</dbReference>
<dbReference type="PATRIC" id="fig|1462.6.peg.3783"/>
<comment type="caution">
    <text evidence="2">The sequence shown here is derived from an EMBL/GenBank/DDBJ whole genome shotgun (WGS) entry which is preliminary data.</text>
</comment>
<organism evidence="2 3">
    <name type="scientific">Geobacillus kaustophilus</name>
    <dbReference type="NCBI Taxonomy" id="1462"/>
    <lineage>
        <taxon>Bacteria</taxon>
        <taxon>Bacillati</taxon>
        <taxon>Bacillota</taxon>
        <taxon>Bacilli</taxon>
        <taxon>Bacillales</taxon>
        <taxon>Anoxybacillaceae</taxon>
        <taxon>Geobacillus</taxon>
        <taxon>Geobacillus thermoleovorans group</taxon>
    </lineage>
</organism>
<keyword evidence="1" id="KW-0812">Transmembrane</keyword>
<dbReference type="AlphaFoldDB" id="A0A0D8BTN9"/>
<evidence type="ECO:0000256" key="1">
    <source>
        <dbReference type="SAM" id="Phobius"/>
    </source>
</evidence>
<reference evidence="2 3" key="1">
    <citation type="submission" date="2015-01" db="EMBL/GenBank/DDBJ databases">
        <authorList>
            <person name="Filippidou S."/>
            <person name="Jeanneret N."/>
            <person name="Russel-Delif L."/>
            <person name="Junier T."/>
            <person name="Wunderlin T."/>
            <person name="Molina V."/>
            <person name="Johnson S.L."/>
            <person name="Davenport K.W."/>
            <person name="Chain P.S."/>
            <person name="Dorador C."/>
            <person name="Junier P."/>
        </authorList>
    </citation>
    <scope>NUCLEOTIDE SEQUENCE [LARGE SCALE GENOMIC DNA]</scope>
    <source>
        <strain evidence="2 3">Et7/4</strain>
    </source>
</reference>
<feature type="transmembrane region" description="Helical" evidence="1">
    <location>
        <begin position="46"/>
        <end position="69"/>
    </location>
</feature>
<dbReference type="OMA" id="YFVCIAL"/>
<dbReference type="InterPro" id="IPR009526">
    <property type="entry name" value="DUF1146"/>
</dbReference>
<dbReference type="RefSeq" id="WP_011232810.1">
    <property type="nucleotide sequence ID" value="NZ_CP133077.1"/>
</dbReference>
<dbReference type="Proteomes" id="UP000032522">
    <property type="component" value="Unassembled WGS sequence"/>
</dbReference>
<evidence type="ECO:0008006" key="4">
    <source>
        <dbReference type="Google" id="ProtNLM"/>
    </source>
</evidence>
<evidence type="ECO:0000313" key="3">
    <source>
        <dbReference type="Proteomes" id="UP000032522"/>
    </source>
</evidence>
<protein>
    <recommendedName>
        <fullName evidence="4">DUF1146 domain-containing protein</fullName>
    </recommendedName>
</protein>
<accession>A0A0D8BTN9</accession>
<gene>
    <name evidence="2" type="ORF">LG52_3435</name>
</gene>
<keyword evidence="1" id="KW-1133">Transmembrane helix</keyword>
<name>A0A0D8BTN9_GEOKU</name>
<proteinExistence type="predicted"/>
<dbReference type="Pfam" id="PF06612">
    <property type="entry name" value="DUF1146"/>
    <property type="match status" value="1"/>
</dbReference>